<dbReference type="InterPro" id="IPR010131">
    <property type="entry name" value="MdtP/NodT-like"/>
</dbReference>
<keyword evidence="1" id="KW-0732">Signal</keyword>
<proteinExistence type="predicted"/>
<gene>
    <name evidence="2" type="ORF">INH39_08200</name>
</gene>
<dbReference type="SUPFAM" id="SSF56954">
    <property type="entry name" value="Outer membrane efflux proteins (OEP)"/>
    <property type="match status" value="1"/>
</dbReference>
<evidence type="ECO:0000313" key="3">
    <source>
        <dbReference type="Proteomes" id="UP000831532"/>
    </source>
</evidence>
<sequence length="472" mass="50659">MRRLTTPLRRIALAGICAFAAGCASFSPDGGYAGVRQFAQQRTGDAIPASAPGAGNVEQQVAALLAKPLSAEDAVTIALLNNRGLQAGYAELGIAEADLVQAGRIANPVLSFGRMKSHEGVEIERTLMLPVIGLLTMPLATRLERRRYEQAQLRAAGQVLRTADATRRAWYGAVAAQQSAEYMEQVKNAAEASAELARRMALAGNWSRLQHAREQAFYADAVAGLARARQVRTLEREQLTRLLGVSNPAAFTLPARLPDLPAAPRDVHDAEAQAMGNRLDMLMAQKELAGLASSLGLTRATRFVNLLDLSYLRDTGETGERATGYEIELQIPLFDWGGARVAKAEAMYMQAVHRAAGLAVDARSQVRESYSGYRTAYDLARHYRDEVVPLKKRIADEQLLRYNGMLISVFELLADAREQVVAVNAAIEAQRDYWIADAALQAALTGSGDAAAAGTATPRAGSAAPGAAPAQH</sequence>
<name>A0ABY4AAA5_9BURK</name>
<evidence type="ECO:0000256" key="1">
    <source>
        <dbReference type="SAM" id="SignalP"/>
    </source>
</evidence>
<dbReference type="PANTHER" id="PTHR30203">
    <property type="entry name" value="OUTER MEMBRANE CATION EFFLUX PROTEIN"/>
    <property type="match status" value="1"/>
</dbReference>
<dbReference type="EMBL" id="CP063361">
    <property type="protein sequence ID" value="UOD31651.1"/>
    <property type="molecule type" value="Genomic_DNA"/>
</dbReference>
<dbReference type="PROSITE" id="PS51257">
    <property type="entry name" value="PROKAR_LIPOPROTEIN"/>
    <property type="match status" value="1"/>
</dbReference>
<reference evidence="2 3" key="1">
    <citation type="submission" date="2020-10" db="EMBL/GenBank/DDBJ databases">
        <title>Genome analysis of Massilia species.</title>
        <authorList>
            <person name="Jung D.-H."/>
        </authorList>
    </citation>
    <scope>NUCLEOTIDE SEQUENCE [LARGE SCALE GENOMIC DNA]</scope>
    <source>
        <strain evidence="3">sipir</strain>
    </source>
</reference>
<dbReference type="PANTHER" id="PTHR30203:SF24">
    <property type="entry name" value="BLR4935 PROTEIN"/>
    <property type="match status" value="1"/>
</dbReference>
<organism evidence="2 3">
    <name type="scientific">Massilia violaceinigra</name>
    <dbReference type="NCBI Taxonomy" id="2045208"/>
    <lineage>
        <taxon>Bacteria</taxon>
        <taxon>Pseudomonadati</taxon>
        <taxon>Pseudomonadota</taxon>
        <taxon>Betaproteobacteria</taxon>
        <taxon>Burkholderiales</taxon>
        <taxon>Oxalobacteraceae</taxon>
        <taxon>Telluria group</taxon>
        <taxon>Massilia</taxon>
    </lineage>
</organism>
<evidence type="ECO:0000313" key="2">
    <source>
        <dbReference type="EMBL" id="UOD31651.1"/>
    </source>
</evidence>
<protein>
    <submittedName>
        <fullName evidence="2">TolC family protein</fullName>
    </submittedName>
</protein>
<feature type="signal peptide" evidence="1">
    <location>
        <begin position="1"/>
        <end position="20"/>
    </location>
</feature>
<dbReference type="RefSeq" id="WP_243492764.1">
    <property type="nucleotide sequence ID" value="NZ_CP063361.1"/>
</dbReference>
<keyword evidence="3" id="KW-1185">Reference proteome</keyword>
<feature type="chain" id="PRO_5047547653" evidence="1">
    <location>
        <begin position="21"/>
        <end position="472"/>
    </location>
</feature>
<dbReference type="Gene3D" id="1.20.1600.10">
    <property type="entry name" value="Outer membrane efflux proteins (OEP)"/>
    <property type="match status" value="1"/>
</dbReference>
<dbReference type="Proteomes" id="UP000831532">
    <property type="component" value="Chromosome"/>
</dbReference>
<accession>A0ABY4AAA5</accession>